<evidence type="ECO:0008006" key="4">
    <source>
        <dbReference type="Google" id="ProtNLM"/>
    </source>
</evidence>
<keyword evidence="3" id="KW-1185">Reference proteome</keyword>
<feature type="chain" id="PRO_5017070289" description="AttH domain-containing protein" evidence="1">
    <location>
        <begin position="21"/>
        <end position="434"/>
    </location>
</feature>
<dbReference type="Proteomes" id="UP000256970">
    <property type="component" value="Unassembled WGS sequence"/>
</dbReference>
<dbReference type="InterPro" id="IPR025893">
    <property type="entry name" value="Tocopherol_cyclase"/>
</dbReference>
<sequence length="434" mass="46709">MLAVPRLCLLLVTTAALGVAATPQSTALPDEDRNAYVITDSPYYLRGYDWWWHNFEAVQPETQERRSFFIQYLVMNPAGGGNSAPVFGQINATTRSGDRPSYARLAAGTWGEGKVQLFNYYPLSAFEASAETMQVSIGGSNTANETALKGSVSVTSDQANAHPEWLSDAGSITWDLTVEKVLTFSTGIAGALPLVKLAIAQMGWHVQGMQAKYSGTVTFNGATYIVDPETSYGYQDKNFGWDFTNPWYWISCNNFKNSPGSSLVVGGGQPVLFGIPQGKKVLVAFSHKGGELYKWNFADVPFGSPGDYIKQAIDVGPAGENIQWSISSEDPNYKIIVNMTCPKSQMLRLRYENPDGFVNHKQLWNGADLSGSVQLFSKAAGGNNQGSWSLIDTLVCERGAGEYGEYKLADSAAAGSSAAAADSATTAALPASAR</sequence>
<name>A0A383VCP8_TETOB</name>
<dbReference type="GO" id="GO:0009976">
    <property type="term" value="F:tocopherol cyclase activity"/>
    <property type="evidence" value="ECO:0007669"/>
    <property type="project" value="InterPro"/>
</dbReference>
<evidence type="ECO:0000256" key="1">
    <source>
        <dbReference type="SAM" id="SignalP"/>
    </source>
</evidence>
<evidence type="ECO:0000313" key="3">
    <source>
        <dbReference type="Proteomes" id="UP000256970"/>
    </source>
</evidence>
<dbReference type="Pfam" id="PF14249">
    <property type="entry name" value="Tocopherol_cycl"/>
    <property type="match status" value="1"/>
</dbReference>
<keyword evidence="1" id="KW-0732">Signal</keyword>
<organism evidence="2 3">
    <name type="scientific">Tetradesmus obliquus</name>
    <name type="common">Green alga</name>
    <name type="synonym">Acutodesmus obliquus</name>
    <dbReference type="NCBI Taxonomy" id="3088"/>
    <lineage>
        <taxon>Eukaryota</taxon>
        <taxon>Viridiplantae</taxon>
        <taxon>Chlorophyta</taxon>
        <taxon>core chlorophytes</taxon>
        <taxon>Chlorophyceae</taxon>
        <taxon>CS clade</taxon>
        <taxon>Sphaeropleales</taxon>
        <taxon>Scenedesmaceae</taxon>
        <taxon>Tetradesmus</taxon>
    </lineage>
</organism>
<protein>
    <recommendedName>
        <fullName evidence="4">AttH domain-containing protein</fullName>
    </recommendedName>
</protein>
<accession>A0A383VCP8</accession>
<dbReference type="AlphaFoldDB" id="A0A383VCP8"/>
<gene>
    <name evidence="2" type="ORF">BQ4739_LOCUS3299</name>
</gene>
<dbReference type="EMBL" id="FNXT01000260">
    <property type="protein sequence ID" value="SZX62710.1"/>
    <property type="molecule type" value="Genomic_DNA"/>
</dbReference>
<feature type="signal peptide" evidence="1">
    <location>
        <begin position="1"/>
        <end position="20"/>
    </location>
</feature>
<proteinExistence type="predicted"/>
<evidence type="ECO:0000313" key="2">
    <source>
        <dbReference type="EMBL" id="SZX62710.1"/>
    </source>
</evidence>
<reference evidence="2 3" key="1">
    <citation type="submission" date="2016-10" db="EMBL/GenBank/DDBJ databases">
        <authorList>
            <person name="Cai Z."/>
        </authorList>
    </citation>
    <scope>NUCLEOTIDE SEQUENCE [LARGE SCALE GENOMIC DNA]</scope>
</reference>